<dbReference type="Proteomes" id="UP000594468">
    <property type="component" value="Chromosome"/>
</dbReference>
<dbReference type="InterPro" id="IPR035959">
    <property type="entry name" value="RutC-like_sf"/>
</dbReference>
<dbReference type="GO" id="GO:0019239">
    <property type="term" value="F:deaminase activity"/>
    <property type="evidence" value="ECO:0007669"/>
    <property type="project" value="TreeGrafter"/>
</dbReference>
<dbReference type="PANTHER" id="PTHR11803">
    <property type="entry name" value="2-IMINOBUTANOATE/2-IMINOPROPANOATE DEAMINASE RIDA"/>
    <property type="match status" value="1"/>
</dbReference>
<dbReference type="CDD" id="cd00448">
    <property type="entry name" value="YjgF_YER057c_UK114_family"/>
    <property type="match status" value="1"/>
</dbReference>
<dbReference type="EMBL" id="CP062983">
    <property type="protein sequence ID" value="QPC82937.1"/>
    <property type="molecule type" value="Genomic_DNA"/>
</dbReference>
<evidence type="ECO:0000313" key="2">
    <source>
        <dbReference type="EMBL" id="QPC82937.1"/>
    </source>
</evidence>
<dbReference type="PANTHER" id="PTHR11803:SF58">
    <property type="entry name" value="PROTEIN HMF1-RELATED"/>
    <property type="match status" value="1"/>
</dbReference>
<dbReference type="GO" id="GO:0005829">
    <property type="term" value="C:cytosol"/>
    <property type="evidence" value="ECO:0007669"/>
    <property type="project" value="TreeGrafter"/>
</dbReference>
<dbReference type="Gene3D" id="3.30.1330.40">
    <property type="entry name" value="RutC-like"/>
    <property type="match status" value="1"/>
</dbReference>
<keyword evidence="3" id="KW-1185">Reference proteome</keyword>
<gene>
    <name evidence="2" type="ORF">G4Y79_00765</name>
</gene>
<organism evidence="2 3">
    <name type="scientific">Phototrophicus methaneseepsis</name>
    <dbReference type="NCBI Taxonomy" id="2710758"/>
    <lineage>
        <taxon>Bacteria</taxon>
        <taxon>Bacillati</taxon>
        <taxon>Chloroflexota</taxon>
        <taxon>Candidatus Thermofontia</taxon>
        <taxon>Phototrophicales</taxon>
        <taxon>Phototrophicaceae</taxon>
        <taxon>Phototrophicus</taxon>
    </lineage>
</organism>
<dbReference type="SUPFAM" id="SSF55298">
    <property type="entry name" value="YjgF-like"/>
    <property type="match status" value="1"/>
</dbReference>
<dbReference type="Pfam" id="PF01042">
    <property type="entry name" value="Ribonuc_L-PSP"/>
    <property type="match status" value="1"/>
</dbReference>
<dbReference type="InterPro" id="IPR006175">
    <property type="entry name" value="YjgF/YER057c/UK114"/>
</dbReference>
<comment type="similarity">
    <text evidence="1">Belongs to the RutC family.</text>
</comment>
<protein>
    <submittedName>
        <fullName evidence="2">RidA family protein</fullName>
    </submittedName>
</protein>
<dbReference type="RefSeq" id="WP_195171006.1">
    <property type="nucleotide sequence ID" value="NZ_CP062983.1"/>
</dbReference>
<evidence type="ECO:0000313" key="3">
    <source>
        <dbReference type="Proteomes" id="UP000594468"/>
    </source>
</evidence>
<sequence>MKQFRNPDTIHAPVGKYTHQIEVTGLEKLLFIAGQIGMDHEGNLPENALDQLSIALDNLLLNLEAAHMQINHVTKMTLYIVGPDMDAAARREILRSKLGDHAPTMTLVYVVALANPRIKVEVEAFATLDS</sequence>
<proteinExistence type="inferred from homology"/>
<name>A0A7S8E9Q9_9CHLR</name>
<dbReference type="KEGG" id="pmet:G4Y79_00765"/>
<dbReference type="AlphaFoldDB" id="A0A7S8E9Q9"/>
<evidence type="ECO:0000256" key="1">
    <source>
        <dbReference type="ARBA" id="ARBA00010552"/>
    </source>
</evidence>
<reference evidence="2 3" key="1">
    <citation type="submission" date="2020-02" db="EMBL/GenBank/DDBJ databases">
        <authorList>
            <person name="Zheng R.K."/>
            <person name="Sun C.M."/>
        </authorList>
    </citation>
    <scope>NUCLEOTIDE SEQUENCE [LARGE SCALE GENOMIC DNA]</scope>
    <source>
        <strain evidence="3">rifampicinis</strain>
    </source>
</reference>
<accession>A0A7S8E9Q9</accession>